<evidence type="ECO:0000313" key="3">
    <source>
        <dbReference type="Proteomes" id="UP000548787"/>
    </source>
</evidence>
<reference evidence="2 3" key="1">
    <citation type="submission" date="2020-05" db="EMBL/GenBank/DDBJ databases">
        <authorList>
            <person name="Carlin C.R."/>
        </authorList>
    </citation>
    <scope>NUCLEOTIDE SEQUENCE [LARGE SCALE GENOMIC DNA]</scope>
    <source>
        <strain evidence="2 3">FSL W9-0585</strain>
    </source>
</reference>
<keyword evidence="3" id="KW-1185">Reference proteome</keyword>
<proteinExistence type="predicted"/>
<comment type="caution">
    <text evidence="2">The sequence shown here is derived from an EMBL/GenBank/DDBJ whole genome shotgun (WGS) entry which is preliminary data.</text>
</comment>
<keyword evidence="1" id="KW-0472">Membrane</keyword>
<organism evidence="2 3">
    <name type="scientific">Listeria rustica</name>
    <dbReference type="NCBI Taxonomy" id="2713503"/>
    <lineage>
        <taxon>Bacteria</taxon>
        <taxon>Bacillati</taxon>
        <taxon>Bacillota</taxon>
        <taxon>Bacilli</taxon>
        <taxon>Bacillales</taxon>
        <taxon>Listeriaceae</taxon>
        <taxon>Listeria</taxon>
    </lineage>
</organism>
<evidence type="ECO:0000313" key="2">
    <source>
        <dbReference type="EMBL" id="MBA3927412.1"/>
    </source>
</evidence>
<protein>
    <submittedName>
        <fullName evidence="2">Uncharacterized protein</fullName>
    </submittedName>
</protein>
<reference evidence="2 3" key="2">
    <citation type="submission" date="2020-08" db="EMBL/GenBank/DDBJ databases">
        <title>Listeria ohnekaius sp. nov. and Listeria portnoyii sp. nov. isolated from non-agricultural and natural environments.</title>
        <authorList>
            <person name="Weller D."/>
            <person name="Belias A.M."/>
            <person name="Liao J."/>
            <person name="Guo S."/>
            <person name="Orsi R.H."/>
            <person name="Wiedmann M."/>
        </authorList>
    </citation>
    <scope>NUCLEOTIDE SEQUENCE [LARGE SCALE GENOMIC DNA]</scope>
    <source>
        <strain evidence="2 3">FSL W9-0585</strain>
    </source>
</reference>
<sequence length="65" mass="7269">MEKRTRKRSKEARRARVFLTLGIICVLAGLGALYLNYTLVAMPFAILGSLLFGMTIGLKLPRTKE</sequence>
<dbReference type="RefSeq" id="WP_181677499.1">
    <property type="nucleotide sequence ID" value="NZ_JABJVM010000018.1"/>
</dbReference>
<gene>
    <name evidence="2" type="ORF">HPK16_13760</name>
</gene>
<keyword evidence="1" id="KW-0812">Transmembrane</keyword>
<feature type="transmembrane region" description="Helical" evidence="1">
    <location>
        <begin position="41"/>
        <end position="60"/>
    </location>
</feature>
<keyword evidence="1" id="KW-1133">Transmembrane helix</keyword>
<feature type="transmembrane region" description="Helical" evidence="1">
    <location>
        <begin position="15"/>
        <end position="35"/>
    </location>
</feature>
<evidence type="ECO:0000256" key="1">
    <source>
        <dbReference type="SAM" id="Phobius"/>
    </source>
</evidence>
<dbReference type="AlphaFoldDB" id="A0A7W1T8F5"/>
<accession>A0A7W1T8F5</accession>
<name>A0A7W1T8F5_9LIST</name>
<dbReference type="EMBL" id="JABJVM010000018">
    <property type="protein sequence ID" value="MBA3927412.1"/>
    <property type="molecule type" value="Genomic_DNA"/>
</dbReference>
<dbReference type="Proteomes" id="UP000548787">
    <property type="component" value="Unassembled WGS sequence"/>
</dbReference>